<protein>
    <submittedName>
        <fullName evidence="1">Uncharacterized protein</fullName>
    </submittedName>
</protein>
<accession>A0A6C0HQU2</accession>
<dbReference type="EMBL" id="MN739997">
    <property type="protein sequence ID" value="QHT82263.1"/>
    <property type="molecule type" value="Genomic_DNA"/>
</dbReference>
<organism evidence="1">
    <name type="scientific">viral metagenome</name>
    <dbReference type="NCBI Taxonomy" id="1070528"/>
    <lineage>
        <taxon>unclassified sequences</taxon>
        <taxon>metagenomes</taxon>
        <taxon>organismal metagenomes</taxon>
    </lineage>
</organism>
<dbReference type="AlphaFoldDB" id="A0A6C0HQU2"/>
<name>A0A6C0HQU2_9ZZZZ</name>
<evidence type="ECO:0000313" key="1">
    <source>
        <dbReference type="EMBL" id="QHT82263.1"/>
    </source>
</evidence>
<proteinExistence type="predicted"/>
<reference evidence="1" key="1">
    <citation type="journal article" date="2020" name="Nature">
        <title>Giant virus diversity and host interactions through global metagenomics.</title>
        <authorList>
            <person name="Schulz F."/>
            <person name="Roux S."/>
            <person name="Paez-Espino D."/>
            <person name="Jungbluth S."/>
            <person name="Walsh D.A."/>
            <person name="Denef V.J."/>
            <person name="McMahon K.D."/>
            <person name="Konstantinidis K.T."/>
            <person name="Eloe-Fadrosh E.A."/>
            <person name="Kyrpides N.C."/>
            <person name="Woyke T."/>
        </authorList>
    </citation>
    <scope>NUCLEOTIDE SEQUENCE</scope>
    <source>
        <strain evidence="1">GVMAG-M-3300023184-161</strain>
    </source>
</reference>
<sequence length="33" mass="3864">MIYSNAEAMISMINKNIVNYNYKKPNRDILTIS</sequence>